<dbReference type="SUPFAM" id="SSF48452">
    <property type="entry name" value="TPR-like"/>
    <property type="match status" value="1"/>
</dbReference>
<dbReference type="Pfam" id="PF13877">
    <property type="entry name" value="RPAP3_C"/>
    <property type="match status" value="1"/>
</dbReference>
<dbReference type="STRING" id="742152.A0A2H3JDN4"/>
<dbReference type="EMBL" id="KB468053">
    <property type="protein sequence ID" value="PCH40316.1"/>
    <property type="molecule type" value="Genomic_DNA"/>
</dbReference>
<comment type="similarity">
    <text evidence="3">Belongs to the RPAP3 family.</text>
</comment>
<dbReference type="Gene3D" id="1.25.40.10">
    <property type="entry name" value="Tetratricopeptide repeat domain"/>
    <property type="match status" value="1"/>
</dbReference>
<dbReference type="InterPro" id="IPR025986">
    <property type="entry name" value="RPAP3-like_C"/>
</dbReference>
<evidence type="ECO:0000313" key="8">
    <source>
        <dbReference type="EMBL" id="PCH40316.1"/>
    </source>
</evidence>
<dbReference type="InterPro" id="IPR011990">
    <property type="entry name" value="TPR-like_helical_dom_sf"/>
</dbReference>
<evidence type="ECO:0000313" key="9">
    <source>
        <dbReference type="Proteomes" id="UP000218811"/>
    </source>
</evidence>
<keyword evidence="9" id="KW-1185">Reference proteome</keyword>
<dbReference type="GO" id="GO:0101031">
    <property type="term" value="C:protein folding chaperone complex"/>
    <property type="evidence" value="ECO:0007669"/>
    <property type="project" value="TreeGrafter"/>
</dbReference>
<gene>
    <name evidence="8" type="ORF">WOLCODRAFT_98684</name>
</gene>
<dbReference type="AlphaFoldDB" id="A0A2H3JDN4"/>
<dbReference type="PANTHER" id="PTHR46423:SF1">
    <property type="entry name" value="RNA POLYMERASE II-ASSOCIATED PROTEIN 3"/>
    <property type="match status" value="1"/>
</dbReference>
<dbReference type="Pfam" id="PF13414">
    <property type="entry name" value="TPR_11"/>
    <property type="match status" value="1"/>
</dbReference>
<dbReference type="Proteomes" id="UP000218811">
    <property type="component" value="Unassembled WGS sequence"/>
</dbReference>
<proteinExistence type="inferred from homology"/>
<feature type="repeat" description="TPR" evidence="5">
    <location>
        <begin position="6"/>
        <end position="39"/>
    </location>
</feature>
<accession>A0A2H3JDN4</accession>
<reference evidence="8 9" key="1">
    <citation type="journal article" date="2012" name="Science">
        <title>The Paleozoic origin of enzymatic lignin decomposition reconstructed from 31 fungal genomes.</title>
        <authorList>
            <person name="Floudas D."/>
            <person name="Binder M."/>
            <person name="Riley R."/>
            <person name="Barry K."/>
            <person name="Blanchette R.A."/>
            <person name="Henrissat B."/>
            <person name="Martinez A.T."/>
            <person name="Otillar R."/>
            <person name="Spatafora J.W."/>
            <person name="Yadav J.S."/>
            <person name="Aerts A."/>
            <person name="Benoit I."/>
            <person name="Boyd A."/>
            <person name="Carlson A."/>
            <person name="Copeland A."/>
            <person name="Coutinho P.M."/>
            <person name="de Vries R.P."/>
            <person name="Ferreira P."/>
            <person name="Findley K."/>
            <person name="Foster B."/>
            <person name="Gaskell J."/>
            <person name="Glotzer D."/>
            <person name="Gorecki P."/>
            <person name="Heitman J."/>
            <person name="Hesse C."/>
            <person name="Hori C."/>
            <person name="Igarashi K."/>
            <person name="Jurgens J.A."/>
            <person name="Kallen N."/>
            <person name="Kersten P."/>
            <person name="Kohler A."/>
            <person name="Kuees U."/>
            <person name="Kumar T.K.A."/>
            <person name="Kuo A."/>
            <person name="LaButti K."/>
            <person name="Larrondo L.F."/>
            <person name="Lindquist E."/>
            <person name="Ling A."/>
            <person name="Lombard V."/>
            <person name="Lucas S."/>
            <person name="Lundell T."/>
            <person name="Martin R."/>
            <person name="McLaughlin D.J."/>
            <person name="Morgenstern I."/>
            <person name="Morin E."/>
            <person name="Murat C."/>
            <person name="Nagy L.G."/>
            <person name="Nolan M."/>
            <person name="Ohm R.A."/>
            <person name="Patyshakuliyeva A."/>
            <person name="Rokas A."/>
            <person name="Ruiz-Duenas F.J."/>
            <person name="Sabat G."/>
            <person name="Salamov A."/>
            <person name="Samejima M."/>
            <person name="Schmutz J."/>
            <person name="Slot J.C."/>
            <person name="St John F."/>
            <person name="Stenlid J."/>
            <person name="Sun H."/>
            <person name="Sun S."/>
            <person name="Syed K."/>
            <person name="Tsang A."/>
            <person name="Wiebenga A."/>
            <person name="Young D."/>
            <person name="Pisabarro A."/>
            <person name="Eastwood D.C."/>
            <person name="Martin F."/>
            <person name="Cullen D."/>
            <person name="Grigoriev I.V."/>
            <person name="Hibbett D.S."/>
        </authorList>
    </citation>
    <scope>NUCLEOTIDE SEQUENCE [LARGE SCALE GENOMIC DNA]</scope>
    <source>
        <strain evidence="8 9">MD-104</strain>
    </source>
</reference>
<evidence type="ECO:0000256" key="5">
    <source>
        <dbReference type="PROSITE-ProRule" id="PRU00339"/>
    </source>
</evidence>
<evidence type="ECO:0000256" key="4">
    <source>
        <dbReference type="ARBA" id="ARBA00040133"/>
    </source>
</evidence>
<evidence type="ECO:0000256" key="2">
    <source>
        <dbReference type="ARBA" id="ARBA00022803"/>
    </source>
</evidence>
<dbReference type="InterPro" id="IPR051966">
    <property type="entry name" value="RPAP3"/>
</dbReference>
<dbReference type="SMART" id="SM00028">
    <property type="entry name" value="TPR"/>
    <property type="match status" value="2"/>
</dbReference>
<protein>
    <recommendedName>
        <fullName evidence="4">RNA polymerase II-associated protein 3</fullName>
    </recommendedName>
</protein>
<keyword evidence="1" id="KW-0677">Repeat</keyword>
<evidence type="ECO:0000256" key="3">
    <source>
        <dbReference type="ARBA" id="ARBA00038275"/>
    </source>
</evidence>
<dbReference type="OMA" id="MEIREYM"/>
<evidence type="ECO:0000256" key="1">
    <source>
        <dbReference type="ARBA" id="ARBA00022737"/>
    </source>
</evidence>
<evidence type="ECO:0000259" key="7">
    <source>
        <dbReference type="Pfam" id="PF13877"/>
    </source>
</evidence>
<dbReference type="InterPro" id="IPR019734">
    <property type="entry name" value="TPR_rpt"/>
</dbReference>
<evidence type="ECO:0000256" key="6">
    <source>
        <dbReference type="SAM" id="MobiDB-lite"/>
    </source>
</evidence>
<organism evidence="8 9">
    <name type="scientific">Wolfiporia cocos (strain MD-104)</name>
    <name type="common">Brown rot fungus</name>
    <dbReference type="NCBI Taxonomy" id="742152"/>
    <lineage>
        <taxon>Eukaryota</taxon>
        <taxon>Fungi</taxon>
        <taxon>Dikarya</taxon>
        <taxon>Basidiomycota</taxon>
        <taxon>Agaricomycotina</taxon>
        <taxon>Agaricomycetes</taxon>
        <taxon>Polyporales</taxon>
        <taxon>Phaeolaceae</taxon>
        <taxon>Wolfiporia</taxon>
    </lineage>
</organism>
<keyword evidence="2 5" id="KW-0802">TPR repeat</keyword>
<feature type="region of interest" description="Disordered" evidence="6">
    <location>
        <begin position="88"/>
        <end position="109"/>
    </location>
</feature>
<dbReference type="PANTHER" id="PTHR46423">
    <property type="entry name" value="RNA POLYMERASE II-ASSOCIATED PROTEIN 3"/>
    <property type="match status" value="1"/>
</dbReference>
<dbReference type="PROSITE" id="PS50005">
    <property type="entry name" value="TPR"/>
    <property type="match status" value="1"/>
</dbReference>
<dbReference type="OrthoDB" id="629492at2759"/>
<name>A0A2H3JDN4_WOLCO</name>
<sequence>MSTAKGQAEKDKGNAAFKTGDYATAVGHYSAAIVADPANATYPLNRAAAYLKLGKNEDAERDCSTVLRLDARNVKALFRRGQARGALQRLGDAREGAKPKPAATLNESTSTRPPMTLFAFTKRWEKEREGRWQLLNEIPPPALPALFQSSLDATLLGSMLHTFRDVLTAGGADGDAVRAQVCAYLTSLARVPRFGTVLLFMSAEERKLAREVWHLVGVSGAQSEVERQAWGLDS</sequence>
<feature type="domain" description="RNA-polymerase II-associated protein 3-like C-terminal" evidence="7">
    <location>
        <begin position="113"/>
        <end position="206"/>
    </location>
</feature>